<accession>A0ACC1JCW7</accession>
<dbReference type="EMBL" id="JANBPW010000950">
    <property type="protein sequence ID" value="KAJ1947231.1"/>
    <property type="molecule type" value="Genomic_DNA"/>
</dbReference>
<comment type="caution">
    <text evidence="1">The sequence shown here is derived from an EMBL/GenBank/DDBJ whole genome shotgun (WGS) entry which is preliminary data.</text>
</comment>
<dbReference type="Proteomes" id="UP001150603">
    <property type="component" value="Unassembled WGS sequence"/>
</dbReference>
<sequence>MQRTLSTVASELPNAVLEKFEHRNQFRARLLRQRNRSSGLTDTDLRRGYNAAHMLVSRDQYARRVVEAKLSVIVPSLMAVFHKDSLGSFHHACMLLEHCLVVSPMKTARMLLFHQNPPSRWWAHSAAVAKGQAPICDLLPYMSEPCVQQLFLKAEFGVWTGRLMISLGLSPNDAVVVTDALNRIGLGSMAGALGGNGNDTASDNPATTQQRSKALQLVRNRFSQLNRGGFMDRMVELIEDPDAQVSESVSEFLSFMINDCSMFLGFNILFKPIYDSERPVRRLAQLIINSPPQRLSPQAKSATRFLQALMTKTSCQYGLRVRDAQGVRDPEMHARGSQLLLQVGQAARTALESFLPGLFATVVGLQASTDLTSQSAFNRRISVESLRLPEYEEADPDIDTDDTEAAMSSSSSDNGESFAAESGPRFRRFSDDDRGTHGVHTSEDESDLRNSAAALLHAAYSESIGSGSISSSLSPSSTLSASPMNIASGTPERPVDSYLGERLDAEDLGLLVALPKPDIHRLNLLKICIEVLRETDDIDETVGWVDLRVWRALTTWFLNHPHNNMLHLSVYQLVSTVTLEAVRLRQTRRRFAADPRGVKMPSEVRKPGPAGGVSKNRPSSSTNGSGPSNNDSANSVPEIQTQSEGSSEVQVARRRARRRRAMAERIRREEATNCDNILTYMIEQNQWIDKLVRRATSPNFDGAYGYISLILNTLRLAVQVDRRKLGTAASTRRTSERVPAASLGKLTPLSSVSEAEESSLDVFSDALQALMAEDVDGFSDDEVPDDSDLLPDLAYHDPSTRRRLSEYPLYRLQRWEISLLYSPSFRAHLRRLRKQAVRMVRKLDTFKLCDQARTPIVSRDNGQRPVPYLSPQRIRPPVSLDNAEIKKKQLQINVGLLLGNSQNSSSVASKLASASGKDKDEDHEKSHSVNDVGIDVDSLFARMLGFTEDMVELPAEQTGDGCKAAADTAAADTATADEAEKVSPGGTKKTAQLAVNGKCSERPGRNSPAKRKKSRPSLSPSMQSAKVSEILEDMTPDAATEAAEAICNALGTTSS</sequence>
<feature type="non-terminal residue" evidence="1">
    <location>
        <position position="1055"/>
    </location>
</feature>
<evidence type="ECO:0000313" key="1">
    <source>
        <dbReference type="EMBL" id="KAJ1947231.1"/>
    </source>
</evidence>
<keyword evidence="2" id="KW-1185">Reference proteome</keyword>
<gene>
    <name evidence="1" type="ORF">FBU59_001899</name>
</gene>
<reference evidence="1" key="1">
    <citation type="submission" date="2022-07" db="EMBL/GenBank/DDBJ databases">
        <title>Phylogenomic reconstructions and comparative analyses of Kickxellomycotina fungi.</title>
        <authorList>
            <person name="Reynolds N.K."/>
            <person name="Stajich J.E."/>
            <person name="Barry K."/>
            <person name="Grigoriev I.V."/>
            <person name="Crous P."/>
            <person name="Smith M.E."/>
        </authorList>
    </citation>
    <scope>NUCLEOTIDE SEQUENCE</scope>
    <source>
        <strain evidence="1">NRRL 5244</strain>
    </source>
</reference>
<organism evidence="1 2">
    <name type="scientific">Linderina macrospora</name>
    <dbReference type="NCBI Taxonomy" id="4868"/>
    <lineage>
        <taxon>Eukaryota</taxon>
        <taxon>Fungi</taxon>
        <taxon>Fungi incertae sedis</taxon>
        <taxon>Zoopagomycota</taxon>
        <taxon>Kickxellomycotina</taxon>
        <taxon>Kickxellomycetes</taxon>
        <taxon>Kickxellales</taxon>
        <taxon>Kickxellaceae</taxon>
        <taxon>Linderina</taxon>
    </lineage>
</organism>
<proteinExistence type="predicted"/>
<protein>
    <submittedName>
        <fullName evidence="1">Uncharacterized protein</fullName>
    </submittedName>
</protein>
<name>A0ACC1JCW7_9FUNG</name>
<evidence type="ECO:0000313" key="2">
    <source>
        <dbReference type="Proteomes" id="UP001150603"/>
    </source>
</evidence>